<evidence type="ECO:0000313" key="3">
    <source>
        <dbReference type="Proteomes" id="UP000199501"/>
    </source>
</evidence>
<protein>
    <submittedName>
        <fullName evidence="2">Ketosteroid isomerase homolog</fullName>
    </submittedName>
</protein>
<organism evidence="2 3">
    <name type="scientific">Actinokineospora iranica</name>
    <dbReference type="NCBI Taxonomy" id="1271860"/>
    <lineage>
        <taxon>Bacteria</taxon>
        <taxon>Bacillati</taxon>
        <taxon>Actinomycetota</taxon>
        <taxon>Actinomycetes</taxon>
        <taxon>Pseudonocardiales</taxon>
        <taxon>Pseudonocardiaceae</taxon>
        <taxon>Actinokineospora</taxon>
    </lineage>
</organism>
<keyword evidence="3" id="KW-1185">Reference proteome</keyword>
<feature type="domain" description="SnoaL-like" evidence="1">
    <location>
        <begin position="20"/>
        <end position="119"/>
    </location>
</feature>
<dbReference type="SUPFAM" id="SSF54427">
    <property type="entry name" value="NTF2-like"/>
    <property type="match status" value="1"/>
</dbReference>
<dbReference type="AlphaFoldDB" id="A0A1G6RY90"/>
<dbReference type="Gene3D" id="3.10.450.50">
    <property type="match status" value="1"/>
</dbReference>
<evidence type="ECO:0000259" key="1">
    <source>
        <dbReference type="Pfam" id="PF12680"/>
    </source>
</evidence>
<proteinExistence type="predicted"/>
<dbReference type="GO" id="GO:0016853">
    <property type="term" value="F:isomerase activity"/>
    <property type="evidence" value="ECO:0007669"/>
    <property type="project" value="UniProtKB-KW"/>
</dbReference>
<gene>
    <name evidence="2" type="ORF">SAMN05216174_10798</name>
</gene>
<dbReference type="InterPro" id="IPR037401">
    <property type="entry name" value="SnoaL-like"/>
</dbReference>
<evidence type="ECO:0000313" key="2">
    <source>
        <dbReference type="EMBL" id="SDD09548.1"/>
    </source>
</evidence>
<dbReference type="EMBL" id="FMZZ01000007">
    <property type="protein sequence ID" value="SDD09548.1"/>
    <property type="molecule type" value="Genomic_DNA"/>
</dbReference>
<dbReference type="Pfam" id="PF12680">
    <property type="entry name" value="SnoaL_2"/>
    <property type="match status" value="1"/>
</dbReference>
<dbReference type="STRING" id="1271860.SAMN05216174_10798"/>
<reference evidence="3" key="1">
    <citation type="submission" date="2016-10" db="EMBL/GenBank/DDBJ databases">
        <authorList>
            <person name="Varghese N."/>
            <person name="Submissions S."/>
        </authorList>
    </citation>
    <scope>NUCLEOTIDE SEQUENCE [LARGE SCALE GENOMIC DNA]</scope>
    <source>
        <strain evidence="3">IBRC-M 10403</strain>
    </source>
</reference>
<name>A0A1G6RY90_9PSEU</name>
<accession>A0A1G6RY90</accession>
<dbReference type="OrthoDB" id="4212466at2"/>
<dbReference type="Proteomes" id="UP000199501">
    <property type="component" value="Unassembled WGS sequence"/>
</dbReference>
<dbReference type="InterPro" id="IPR032710">
    <property type="entry name" value="NTF2-like_dom_sf"/>
</dbReference>
<keyword evidence="2" id="KW-0413">Isomerase</keyword>
<dbReference type="RefSeq" id="WP_091451145.1">
    <property type="nucleotide sequence ID" value="NZ_FMZZ01000007.1"/>
</dbReference>
<sequence length="132" mass="14194">MSSTLDLTLTEDPDQQNDVFTAAFNSGDGAIFDQLYRADAISSLTGVPLTGAERTAAITAFLATNPKLSAKVVHTYRTGDTSLLVVRYRLETSGPEGEPVVLEGTCTDVMVRDEDGKWVMVIDRPVNDEPAA</sequence>